<feature type="region of interest" description="Disordered" evidence="4">
    <location>
        <begin position="472"/>
        <end position="711"/>
    </location>
</feature>
<evidence type="ECO:0000256" key="2">
    <source>
        <dbReference type="ARBA" id="ARBA00023054"/>
    </source>
</evidence>
<feature type="compositionally biased region" description="Polar residues" evidence="4">
    <location>
        <begin position="590"/>
        <end position="600"/>
    </location>
</feature>
<keyword evidence="2 3" id="KW-0175">Coiled coil</keyword>
<sequence>MAQIVPKTTMLTIPAPDQPTVMLPSTSQAADPPSAQDEEHAFPSSKIHSKGNTSNPALVELNAQLYTRGLTRSGLKLEGLNNKAQDQVIKVFSKLLDQRANDFTQLEAMQTSHRVLSHDLDRLTDIHKDLKTRVIKAEKERELARSQVATLTQRLKREEHGHKLAREDFNRAQTALTLVRTQAQHDIKKREVQLERTLQHWQRLSSENARLLSSGYRTGLTCLNPIEPPEQAPRVDSLFDPSIRELEHQIGSLQEECEAFRHVTLSTANQLIKLEALAKQEPEPPRIDSGTFFKANSMNSTQTSSSTSHPLTADIRLREIMARLRTCIESDAKVKEEAERLKKDMLAELVNSYEGERVERVKQLMEQKMQEMVVALGNAQIASDKDANILKAQQIAALDTAGTSAQRVVLEQEKERLEEEKAAVDIEGRRVTETLVRLAQDRAIFEVERAAFLEDKRRFEIDKVLQEPPCSVALSHSDSGNPTQSALPPRTPEKQSCTNSSDSGEDSHASQDLELSSYNETNKLSPTKINTRPAISSPLANSATTRHAAARVRSPLHRRRNTKGPSTPLARFVSHKIVAEKLASAKKTKPTPSSDNGTASSHEEPRPIAQKLPPRVPRSTTLTAPTSSSALKSTTKANERMVSSQAILAKATVKRGPSPIDSAKPSVQSMTQGRRDQTRDAPSTMKTTRRLEIGQAAGIGPRNAVQTVPWR</sequence>
<feature type="compositionally biased region" description="Polar residues" evidence="4">
    <location>
        <begin position="474"/>
        <end position="486"/>
    </location>
</feature>
<proteinExistence type="inferred from homology"/>
<evidence type="ECO:0000256" key="4">
    <source>
        <dbReference type="SAM" id="MobiDB-lite"/>
    </source>
</evidence>
<dbReference type="EMBL" id="BLZA01000030">
    <property type="protein sequence ID" value="GHJ88389.1"/>
    <property type="molecule type" value="Genomic_DNA"/>
</dbReference>
<keyword evidence="6" id="KW-1185">Reference proteome</keyword>
<comment type="caution">
    <text evidence="5">The sequence shown here is derived from an EMBL/GenBank/DDBJ whole genome shotgun (WGS) entry which is preliminary data.</text>
</comment>
<evidence type="ECO:0000313" key="6">
    <source>
        <dbReference type="Proteomes" id="UP000620104"/>
    </source>
</evidence>
<evidence type="ECO:0000256" key="1">
    <source>
        <dbReference type="ARBA" id="ARBA00009291"/>
    </source>
</evidence>
<dbReference type="AlphaFoldDB" id="A0A8H3YG66"/>
<feature type="compositionally biased region" description="Basic residues" evidence="4">
    <location>
        <begin position="548"/>
        <end position="562"/>
    </location>
</feature>
<dbReference type="Pfam" id="PF11559">
    <property type="entry name" value="ADIP"/>
    <property type="match status" value="1"/>
</dbReference>
<feature type="compositionally biased region" description="Polar residues" evidence="4">
    <location>
        <begin position="513"/>
        <end position="545"/>
    </location>
</feature>
<evidence type="ECO:0000256" key="3">
    <source>
        <dbReference type="SAM" id="Coils"/>
    </source>
</evidence>
<feature type="compositionally biased region" description="Low complexity" evidence="4">
    <location>
        <begin position="619"/>
        <end position="636"/>
    </location>
</feature>
<feature type="coiled-coil region" evidence="3">
    <location>
        <begin position="400"/>
        <end position="430"/>
    </location>
</feature>
<gene>
    <name evidence="5" type="ORF">NliqN6_4791</name>
</gene>
<dbReference type="OrthoDB" id="312015at2759"/>
<reference evidence="5" key="1">
    <citation type="submission" date="2020-07" db="EMBL/GenBank/DDBJ databases">
        <title>Draft Genome Sequence of a Deep-Sea Yeast, Naganishia (Cryptococcus) liquefaciens strain N6.</title>
        <authorList>
            <person name="Han Y.W."/>
            <person name="Kajitani R."/>
            <person name="Morimoto H."/>
            <person name="Parhat M."/>
            <person name="Tsubouchi H."/>
            <person name="Bakenova O."/>
            <person name="Ogata M."/>
            <person name="Argunhan B."/>
            <person name="Aoki R."/>
            <person name="Kajiwara S."/>
            <person name="Itoh T."/>
            <person name="Iwasaki H."/>
        </authorList>
    </citation>
    <scope>NUCLEOTIDE SEQUENCE</scope>
    <source>
        <strain evidence="5">N6</strain>
    </source>
</reference>
<protein>
    <submittedName>
        <fullName evidence="5">Uncharacterized protein</fullName>
    </submittedName>
</protein>
<dbReference type="Proteomes" id="UP000620104">
    <property type="component" value="Unassembled WGS sequence"/>
</dbReference>
<dbReference type="InterPro" id="IPR021622">
    <property type="entry name" value="Afadin/alpha-actinin-bd"/>
</dbReference>
<organism evidence="5 6">
    <name type="scientific">Naganishia liquefaciens</name>
    <dbReference type="NCBI Taxonomy" id="104408"/>
    <lineage>
        <taxon>Eukaryota</taxon>
        <taxon>Fungi</taxon>
        <taxon>Dikarya</taxon>
        <taxon>Basidiomycota</taxon>
        <taxon>Agaricomycotina</taxon>
        <taxon>Tremellomycetes</taxon>
        <taxon>Filobasidiales</taxon>
        <taxon>Filobasidiaceae</taxon>
        <taxon>Naganishia</taxon>
    </lineage>
</organism>
<name>A0A8H3YG66_9TREE</name>
<feature type="coiled-coil region" evidence="3">
    <location>
        <begin position="120"/>
        <end position="154"/>
    </location>
</feature>
<comment type="similarity">
    <text evidence="1">Belongs to the ADIP family.</text>
</comment>
<accession>A0A8H3YG66</accession>
<feature type="region of interest" description="Disordered" evidence="4">
    <location>
        <begin position="1"/>
        <end position="55"/>
    </location>
</feature>
<evidence type="ECO:0000313" key="5">
    <source>
        <dbReference type="EMBL" id="GHJ88389.1"/>
    </source>
</evidence>